<evidence type="ECO:0000256" key="1">
    <source>
        <dbReference type="ARBA" id="ARBA00004613"/>
    </source>
</evidence>
<organism evidence="6">
    <name type="scientific">Heterometrus laoticus</name>
    <name type="common">Thai giant scorpion</name>
    <dbReference type="NCBI Taxonomy" id="217256"/>
    <lineage>
        <taxon>Eukaryota</taxon>
        <taxon>Metazoa</taxon>
        <taxon>Ecdysozoa</taxon>
        <taxon>Arthropoda</taxon>
        <taxon>Chelicerata</taxon>
        <taxon>Arachnida</taxon>
        <taxon>Scorpiones</taxon>
        <taxon>Iurida</taxon>
        <taxon>Scorpionoidea</taxon>
        <taxon>Scorpionidae</taxon>
        <taxon>Heterometrinae</taxon>
        <taxon>Heterometrus</taxon>
    </lineage>
</organism>
<keyword evidence="4" id="KW-1015">Disulfide bond</keyword>
<dbReference type="Pfam" id="PF00451">
    <property type="entry name" value="Toxin_2"/>
    <property type="match status" value="1"/>
</dbReference>
<dbReference type="GO" id="GO:0005576">
    <property type="term" value="C:extracellular region"/>
    <property type="evidence" value="ECO:0007669"/>
    <property type="project" value="UniProtKB-SubCell"/>
</dbReference>
<keyword evidence="6" id="KW-0407">Ion channel</keyword>
<dbReference type="PRINTS" id="PR00286">
    <property type="entry name" value="CHARYBDTOXIN"/>
</dbReference>
<feature type="chain" id="PRO_5003705606" evidence="5">
    <location>
        <begin position="27"/>
        <end position="61"/>
    </location>
</feature>
<dbReference type="GO" id="GO:0008200">
    <property type="term" value="F:ion channel inhibitor activity"/>
    <property type="evidence" value="ECO:0007669"/>
    <property type="project" value="InterPro"/>
</dbReference>
<dbReference type="InterPro" id="IPR001947">
    <property type="entry name" value="Scorpion_toxinS_K_inh"/>
</dbReference>
<dbReference type="GO" id="GO:0034220">
    <property type="term" value="P:monoatomic ion transmembrane transport"/>
    <property type="evidence" value="ECO:0007669"/>
    <property type="project" value="UniProtKB-KW"/>
</dbReference>
<comment type="subcellular location">
    <subcellularLocation>
        <location evidence="1">Secreted</location>
    </subcellularLocation>
</comment>
<accession>I6NWV2</accession>
<evidence type="ECO:0000256" key="2">
    <source>
        <dbReference type="ARBA" id="ARBA00022525"/>
    </source>
</evidence>
<dbReference type="SUPFAM" id="SSF57095">
    <property type="entry name" value="Scorpion toxin-like"/>
    <property type="match status" value="1"/>
</dbReference>
<reference evidence="6" key="1">
    <citation type="journal article" date="2012" name="Biochem. Pharmacol.">
        <title>Purification, molecular cloning and functional characterization of HelaTx1 (Heterometrus laoticus): the first member of a new kappa-KTX subfamily.</title>
        <authorList>
            <person name="Vandendriessche T."/>
            <person name="Kopljar I."/>
            <person name="Jenkins D.P."/>
            <person name="Diego-Garcia E."/>
            <person name="Abdel-Mottaleb Y."/>
            <person name="Vermassen E."/>
            <person name="Clynen E."/>
            <person name="Schoofs L."/>
            <person name="Wulff H."/>
            <person name="Snyders D."/>
            <person name="Tytgat J."/>
        </authorList>
    </citation>
    <scope>NUCLEOTIDE SEQUENCE</scope>
    <source>
        <tissue evidence="6">Venom gland</tissue>
    </source>
</reference>
<gene>
    <name evidence="6" type="primary">Tx3</name>
</gene>
<dbReference type="AlphaFoldDB" id="I6NWV2"/>
<evidence type="ECO:0000256" key="3">
    <source>
        <dbReference type="ARBA" id="ARBA00022656"/>
    </source>
</evidence>
<evidence type="ECO:0000256" key="5">
    <source>
        <dbReference type="SAM" id="SignalP"/>
    </source>
</evidence>
<keyword evidence="5" id="KW-0732">Signal</keyword>
<proteinExistence type="evidence at transcript level"/>
<dbReference type="Gene3D" id="3.30.30.10">
    <property type="entry name" value="Knottin, scorpion toxin-like"/>
    <property type="match status" value="1"/>
</dbReference>
<keyword evidence="6" id="KW-0406">Ion transport</keyword>
<protein>
    <submittedName>
        <fullName evidence="6">Kv1.3 potassium channel blocker</fullName>
    </submittedName>
</protein>
<dbReference type="SMR" id="I6NWV2"/>
<dbReference type="GO" id="GO:0090729">
    <property type="term" value="F:toxin activity"/>
    <property type="evidence" value="ECO:0007669"/>
    <property type="project" value="UniProtKB-KW"/>
</dbReference>
<keyword evidence="2" id="KW-0964">Secreted</keyword>
<evidence type="ECO:0000313" key="6">
    <source>
        <dbReference type="EMBL" id="AFB73769.1"/>
    </source>
</evidence>
<keyword evidence="3" id="KW-0800">Toxin</keyword>
<keyword evidence="6" id="KW-0813">Transport</keyword>
<dbReference type="EMBL" id="JN872636">
    <property type="protein sequence ID" value="AFB73769.1"/>
    <property type="molecule type" value="mRNA"/>
</dbReference>
<name>I6NWV2_HETLA</name>
<dbReference type="InterPro" id="IPR036574">
    <property type="entry name" value="Scorpion_toxin-like_sf"/>
</dbReference>
<feature type="signal peptide" evidence="5">
    <location>
        <begin position="1"/>
        <end position="26"/>
    </location>
</feature>
<evidence type="ECO:0000256" key="4">
    <source>
        <dbReference type="ARBA" id="ARBA00023157"/>
    </source>
</evidence>
<sequence length="61" mass="6753">MNTKFIFLLLVVTNTMMLFDTKPVEGISCTGSKQCYDPCKRKTGCPNAKCMNKSCKCYGCG</sequence>
<dbReference type="PROSITE" id="PS01138">
    <property type="entry name" value="SCORP_SHORT_TOXIN"/>
    <property type="match status" value="1"/>
</dbReference>